<dbReference type="Proteomes" id="UP000827092">
    <property type="component" value="Unassembled WGS sequence"/>
</dbReference>
<gene>
    <name evidence="3" type="ORF">JTE90_013740</name>
</gene>
<protein>
    <submittedName>
        <fullName evidence="3">Uncharacterized protein</fullName>
    </submittedName>
</protein>
<organism evidence="3 4">
    <name type="scientific">Oedothorax gibbosus</name>
    <dbReference type="NCBI Taxonomy" id="931172"/>
    <lineage>
        <taxon>Eukaryota</taxon>
        <taxon>Metazoa</taxon>
        <taxon>Ecdysozoa</taxon>
        <taxon>Arthropoda</taxon>
        <taxon>Chelicerata</taxon>
        <taxon>Arachnida</taxon>
        <taxon>Araneae</taxon>
        <taxon>Araneomorphae</taxon>
        <taxon>Entelegynae</taxon>
        <taxon>Araneoidea</taxon>
        <taxon>Linyphiidae</taxon>
        <taxon>Erigoninae</taxon>
        <taxon>Oedothorax</taxon>
    </lineage>
</organism>
<evidence type="ECO:0000256" key="1">
    <source>
        <dbReference type="SAM" id="Coils"/>
    </source>
</evidence>
<evidence type="ECO:0000256" key="2">
    <source>
        <dbReference type="SAM" id="MobiDB-lite"/>
    </source>
</evidence>
<feature type="coiled-coil region" evidence="1">
    <location>
        <begin position="97"/>
        <end position="160"/>
    </location>
</feature>
<feature type="region of interest" description="Disordered" evidence="2">
    <location>
        <begin position="1"/>
        <end position="25"/>
    </location>
</feature>
<evidence type="ECO:0000313" key="4">
    <source>
        <dbReference type="Proteomes" id="UP000827092"/>
    </source>
</evidence>
<comment type="caution">
    <text evidence="3">The sequence shown here is derived from an EMBL/GenBank/DDBJ whole genome shotgun (WGS) entry which is preliminary data.</text>
</comment>
<feature type="compositionally biased region" description="Polar residues" evidence="2">
    <location>
        <begin position="11"/>
        <end position="24"/>
    </location>
</feature>
<sequence>MLKKNMERQSKSISNVNEKSSPQVSEIKETIHISQSLQNVDQLSKDKSYLRPEKKLAREHVGDCPRSVDETFQLQKILKNKLEENARLREYNHKLMSENTEDDLKKLSDQLSSWKSSLAPKNAKEIQNLKEDIGNCNVRIQNLKDELSTLRKKCISKQANNKKIKNLSLIAEISNQKHEKFAPKLKEFKF</sequence>
<feature type="compositionally biased region" description="Basic and acidic residues" evidence="2">
    <location>
        <begin position="1"/>
        <end position="10"/>
    </location>
</feature>
<name>A0AAV6UXS8_9ARAC</name>
<accession>A0AAV6UXS8</accession>
<keyword evidence="4" id="KW-1185">Reference proteome</keyword>
<evidence type="ECO:0000313" key="3">
    <source>
        <dbReference type="EMBL" id="KAG8189207.1"/>
    </source>
</evidence>
<reference evidence="3 4" key="1">
    <citation type="journal article" date="2022" name="Nat. Ecol. Evol.">
        <title>A masculinizing supergene underlies an exaggerated male reproductive morph in a spider.</title>
        <authorList>
            <person name="Hendrickx F."/>
            <person name="De Corte Z."/>
            <person name="Sonet G."/>
            <person name="Van Belleghem S.M."/>
            <person name="Kostlbacher S."/>
            <person name="Vangestel C."/>
        </authorList>
    </citation>
    <scope>NUCLEOTIDE SEQUENCE [LARGE SCALE GENOMIC DNA]</scope>
    <source>
        <strain evidence="3">W744_W776</strain>
    </source>
</reference>
<dbReference type="EMBL" id="JAFNEN010000219">
    <property type="protein sequence ID" value="KAG8189207.1"/>
    <property type="molecule type" value="Genomic_DNA"/>
</dbReference>
<keyword evidence="1" id="KW-0175">Coiled coil</keyword>
<dbReference type="AlphaFoldDB" id="A0AAV6UXS8"/>
<proteinExistence type="predicted"/>